<organism evidence="5 6">
    <name type="scientific">Massariosphaeria phaeospora</name>
    <dbReference type="NCBI Taxonomy" id="100035"/>
    <lineage>
        <taxon>Eukaryota</taxon>
        <taxon>Fungi</taxon>
        <taxon>Dikarya</taxon>
        <taxon>Ascomycota</taxon>
        <taxon>Pezizomycotina</taxon>
        <taxon>Dothideomycetes</taxon>
        <taxon>Pleosporomycetidae</taxon>
        <taxon>Pleosporales</taxon>
        <taxon>Pleosporales incertae sedis</taxon>
        <taxon>Massariosphaeria</taxon>
    </lineage>
</organism>
<feature type="region of interest" description="Disordered" evidence="3">
    <location>
        <begin position="179"/>
        <end position="211"/>
    </location>
</feature>
<dbReference type="GO" id="GO:0005634">
    <property type="term" value="C:nucleus"/>
    <property type="evidence" value="ECO:0007669"/>
    <property type="project" value="UniProtKB-SubCell"/>
</dbReference>
<feature type="region of interest" description="Disordered" evidence="3">
    <location>
        <begin position="421"/>
        <end position="440"/>
    </location>
</feature>
<dbReference type="GO" id="GO:0003682">
    <property type="term" value="F:chromatin binding"/>
    <property type="evidence" value="ECO:0007669"/>
    <property type="project" value="TreeGrafter"/>
</dbReference>
<feature type="domain" description="Rad21/Rec8-like protein N-terminal" evidence="4">
    <location>
        <begin position="1"/>
        <end position="114"/>
    </location>
</feature>
<dbReference type="PANTHER" id="PTHR12585:SF70">
    <property type="entry name" value="RAD21_REC8 N TERMINAL DOMAIN PROTEIN (AFU_ORTHOLOGUE AFUA_6G02900)"/>
    <property type="match status" value="1"/>
</dbReference>
<comment type="caution">
    <text evidence="5">The sequence shown here is derived from an EMBL/GenBank/DDBJ whole genome shotgun (WGS) entry which is preliminary data.</text>
</comment>
<evidence type="ECO:0000313" key="6">
    <source>
        <dbReference type="Proteomes" id="UP000481861"/>
    </source>
</evidence>
<dbReference type="Pfam" id="PF04825">
    <property type="entry name" value="Rad21_Rec8_N"/>
    <property type="match status" value="1"/>
</dbReference>
<reference evidence="5 6" key="1">
    <citation type="submission" date="2020-01" db="EMBL/GenBank/DDBJ databases">
        <authorList>
            <consortium name="DOE Joint Genome Institute"/>
            <person name="Haridas S."/>
            <person name="Albert R."/>
            <person name="Binder M."/>
            <person name="Bloem J."/>
            <person name="Labutti K."/>
            <person name="Salamov A."/>
            <person name="Andreopoulos B."/>
            <person name="Baker S.E."/>
            <person name="Barry K."/>
            <person name="Bills G."/>
            <person name="Bluhm B.H."/>
            <person name="Cannon C."/>
            <person name="Castanera R."/>
            <person name="Culley D.E."/>
            <person name="Daum C."/>
            <person name="Ezra D."/>
            <person name="Gonzalez J.B."/>
            <person name="Henrissat B."/>
            <person name="Kuo A."/>
            <person name="Liang C."/>
            <person name="Lipzen A."/>
            <person name="Lutzoni F."/>
            <person name="Magnuson J."/>
            <person name="Mondo S."/>
            <person name="Nolan M."/>
            <person name="Ohm R."/>
            <person name="Pangilinan J."/>
            <person name="Park H.-J.H."/>
            <person name="Ramirez L."/>
            <person name="Alfaro M."/>
            <person name="Sun H."/>
            <person name="Tritt A."/>
            <person name="Yoshinaga Y."/>
            <person name="Zwiers L.-H.L."/>
            <person name="Turgeon B.G."/>
            <person name="Goodwin S.B."/>
            <person name="Spatafora J.W."/>
            <person name="Crous P.W."/>
            <person name="Grigoriev I.V."/>
        </authorList>
    </citation>
    <scope>NUCLEOTIDE SEQUENCE [LARGE SCALE GENOMIC DNA]</scope>
    <source>
        <strain evidence="5 6">CBS 611.86</strain>
    </source>
</reference>
<protein>
    <submittedName>
        <fullName evidence="5">Rec8 like protein-domain-containing protein</fullName>
    </submittedName>
</protein>
<accession>A0A7C8M818</accession>
<dbReference type="EMBL" id="JAADJZ010000008">
    <property type="protein sequence ID" value="KAF2873260.1"/>
    <property type="molecule type" value="Genomic_DNA"/>
</dbReference>
<evidence type="ECO:0000313" key="5">
    <source>
        <dbReference type="EMBL" id="KAF2873260.1"/>
    </source>
</evidence>
<evidence type="ECO:0000256" key="2">
    <source>
        <dbReference type="ARBA" id="ARBA00023242"/>
    </source>
</evidence>
<keyword evidence="2" id="KW-0539">Nucleus</keyword>
<dbReference type="AlphaFoldDB" id="A0A7C8M818"/>
<dbReference type="InterPro" id="IPR039781">
    <property type="entry name" value="Rad21/Rec8-like"/>
</dbReference>
<dbReference type="PANTHER" id="PTHR12585">
    <property type="entry name" value="SCC1 / RAD21 FAMILY MEMBER"/>
    <property type="match status" value="1"/>
</dbReference>
<dbReference type="CDD" id="cd21789">
    <property type="entry name" value="Rad21_Rec8_M_SpRec8p-like"/>
    <property type="match status" value="1"/>
</dbReference>
<evidence type="ECO:0000256" key="1">
    <source>
        <dbReference type="ARBA" id="ARBA00004123"/>
    </source>
</evidence>
<dbReference type="Proteomes" id="UP000481861">
    <property type="component" value="Unassembled WGS sequence"/>
</dbReference>
<dbReference type="GO" id="GO:0030892">
    <property type="term" value="C:mitotic cohesin complex"/>
    <property type="evidence" value="ECO:0007669"/>
    <property type="project" value="TreeGrafter"/>
</dbReference>
<gene>
    <name evidence="5" type="ORF">BDV95DRAFT_490280</name>
</gene>
<dbReference type="InterPro" id="IPR006910">
    <property type="entry name" value="Rad21_Rec8_N"/>
</dbReference>
<dbReference type="GO" id="GO:0007064">
    <property type="term" value="P:mitotic sister chromatid cohesion"/>
    <property type="evidence" value="ECO:0007669"/>
    <property type="project" value="TreeGrafter"/>
</dbReference>
<dbReference type="OrthoDB" id="5427633at2759"/>
<proteinExistence type="predicted"/>
<name>A0A7C8M818_9PLEO</name>
<evidence type="ECO:0000259" key="4">
    <source>
        <dbReference type="Pfam" id="PF04825"/>
    </source>
</evidence>
<comment type="subcellular location">
    <subcellularLocation>
        <location evidence="1">Nucleus</location>
    </subcellularLocation>
</comment>
<keyword evidence="6" id="KW-1185">Reference proteome</keyword>
<evidence type="ECO:0000256" key="3">
    <source>
        <dbReference type="SAM" id="MobiDB-lite"/>
    </source>
</evidence>
<sequence length="736" mass="78456">MFYSHEVLTSRKYGVATVWCVLVATLGQKSNLKKINRKAILEVDVQKACRTIIDPAAPMALRLQGNLLYGVSRVYLQQCGYVLADAQHAHTTMRVMLKTVQDMALDPDAGKARPEQLVLPDDPSFLPEFGLPPPELFGDLELAFPLTTPRSGESQSLTPFGSQTIPGTPGGPVGELLIPSSSPGGTPGFQVQGDDGLGSVGRPSGIAGAEEPMEEPLADPEFEFDADGNLLDLTGADAMPATPALPGGTAMSSDAGASARVRQEHEDGQRADPQVRFTSNMDLDLPILGDDLPEAEAFPVQGEEHFSDQPEIIESTSSVAAPLQRKKRAPRVLTLDNTTELRNKDLAAWSTNYLETMKEVAKSKNEHRAAAQAKKNAEYFVWGAGIGGVGPRLMGATGPTPFDSLYGDGLFKLYTGVDRNATKGTKRDRDSGIDEATEGEARLVRHKTQEPEEEVGRGMEDEAMFMPGGDDVELPREAPSALDDQQLFSAMPWNITASIRGSSVVPRSARTGMPGTISGLASLTGRRGSRLISASPLHGRGQPGGLEALEGYEGGDDLGELGMEDFAFPGPGASSDGYQGDPEGFPQQSLRVREALSAEGENFLAFVSDAIIHKRNQTRAGLEHMADILQAEAAGDIDEVLFQDLIPPADNSKMVACQGLMMVLSLGTRGLLDVQQDEDFGEIGLSLSEKARGMEAAAAAELEGQQAESGQFEEQFVAGAHAARADDHDSLYGISP</sequence>